<dbReference type="VEuPathDB" id="FungiDB:H257_13659"/>
<protein>
    <submittedName>
        <fullName evidence="1">Uncharacterized protein</fullName>
    </submittedName>
</protein>
<reference evidence="1" key="1">
    <citation type="submission" date="2013-12" db="EMBL/GenBank/DDBJ databases">
        <title>The Genome Sequence of Aphanomyces astaci APO3.</title>
        <authorList>
            <consortium name="The Broad Institute Genomics Platform"/>
            <person name="Russ C."/>
            <person name="Tyler B."/>
            <person name="van West P."/>
            <person name="Dieguez-Uribeondo J."/>
            <person name="Young S.K."/>
            <person name="Zeng Q."/>
            <person name="Gargeya S."/>
            <person name="Fitzgerald M."/>
            <person name="Abouelleil A."/>
            <person name="Alvarado L."/>
            <person name="Chapman S.B."/>
            <person name="Gainer-Dewar J."/>
            <person name="Goldberg J."/>
            <person name="Griggs A."/>
            <person name="Gujja S."/>
            <person name="Hansen M."/>
            <person name="Howarth C."/>
            <person name="Imamovic A."/>
            <person name="Ireland A."/>
            <person name="Larimer J."/>
            <person name="McCowan C."/>
            <person name="Murphy C."/>
            <person name="Pearson M."/>
            <person name="Poon T.W."/>
            <person name="Priest M."/>
            <person name="Roberts A."/>
            <person name="Saif S."/>
            <person name="Shea T."/>
            <person name="Sykes S."/>
            <person name="Wortman J."/>
            <person name="Nusbaum C."/>
            <person name="Birren B."/>
        </authorList>
    </citation>
    <scope>NUCLEOTIDE SEQUENCE [LARGE SCALE GENOMIC DNA]</scope>
    <source>
        <strain evidence="1">APO3</strain>
    </source>
</reference>
<dbReference type="AlphaFoldDB" id="W4FTQ5"/>
<dbReference type="RefSeq" id="XP_009839558.1">
    <property type="nucleotide sequence ID" value="XM_009841256.1"/>
</dbReference>
<evidence type="ECO:0000313" key="1">
    <source>
        <dbReference type="EMBL" id="ETV70895.1"/>
    </source>
</evidence>
<sequence length="193" mass="20400">MRGLDSCLSIRCGDKLWFSRGDEQRDGGDVGACKRSLVLPSSGLTSHCCNSIVAVEDWLAGSRHSCRPCCTCPEDALSISGICGATCAGAGLLVGRRGGGGTLSEEAIGTDMTVIDDVDGERSGRGRRRTVTRSRSFEFVPRVVGARYCGVEFADCLVILDNTMRSICVSRICSIQSCVCLVIVNSAGTFNAC</sequence>
<organism evidence="1">
    <name type="scientific">Aphanomyces astaci</name>
    <name type="common">Crayfish plague agent</name>
    <dbReference type="NCBI Taxonomy" id="112090"/>
    <lineage>
        <taxon>Eukaryota</taxon>
        <taxon>Sar</taxon>
        <taxon>Stramenopiles</taxon>
        <taxon>Oomycota</taxon>
        <taxon>Saprolegniomycetes</taxon>
        <taxon>Saprolegniales</taxon>
        <taxon>Verrucalvaceae</taxon>
        <taxon>Aphanomyces</taxon>
    </lineage>
</organism>
<name>W4FTQ5_APHAT</name>
<gene>
    <name evidence="1" type="ORF">H257_13659</name>
</gene>
<dbReference type="GeneID" id="20815655"/>
<dbReference type="EMBL" id="KI913163">
    <property type="protein sequence ID" value="ETV70895.1"/>
    <property type="molecule type" value="Genomic_DNA"/>
</dbReference>
<accession>W4FTQ5</accession>
<proteinExistence type="predicted"/>